<evidence type="ECO:0000313" key="3">
    <source>
        <dbReference type="Proteomes" id="UP001231189"/>
    </source>
</evidence>
<keyword evidence="3" id="KW-1185">Reference proteome</keyword>
<comment type="caution">
    <text evidence="2">The sequence shown here is derived from an EMBL/GenBank/DDBJ whole genome shotgun (WGS) entry which is preliminary data.</text>
</comment>
<evidence type="ECO:0000256" key="1">
    <source>
        <dbReference type="SAM" id="MobiDB-lite"/>
    </source>
</evidence>
<evidence type="ECO:0000313" key="2">
    <source>
        <dbReference type="EMBL" id="KAK1663104.1"/>
    </source>
</evidence>
<dbReference type="AlphaFoldDB" id="A0AAD8SSS2"/>
<organism evidence="2 3">
    <name type="scientific">Lolium multiflorum</name>
    <name type="common">Italian ryegrass</name>
    <name type="synonym">Lolium perenne subsp. multiflorum</name>
    <dbReference type="NCBI Taxonomy" id="4521"/>
    <lineage>
        <taxon>Eukaryota</taxon>
        <taxon>Viridiplantae</taxon>
        <taxon>Streptophyta</taxon>
        <taxon>Embryophyta</taxon>
        <taxon>Tracheophyta</taxon>
        <taxon>Spermatophyta</taxon>
        <taxon>Magnoliopsida</taxon>
        <taxon>Liliopsida</taxon>
        <taxon>Poales</taxon>
        <taxon>Poaceae</taxon>
        <taxon>BOP clade</taxon>
        <taxon>Pooideae</taxon>
        <taxon>Poodae</taxon>
        <taxon>Poeae</taxon>
        <taxon>Poeae Chloroplast Group 2 (Poeae type)</taxon>
        <taxon>Loliodinae</taxon>
        <taxon>Loliinae</taxon>
        <taxon>Lolium</taxon>
    </lineage>
</organism>
<proteinExistence type="predicted"/>
<gene>
    <name evidence="2" type="ORF">QYE76_051263</name>
</gene>
<name>A0AAD8SSS2_LOLMU</name>
<dbReference type="Proteomes" id="UP001231189">
    <property type="component" value="Unassembled WGS sequence"/>
</dbReference>
<dbReference type="EMBL" id="JAUUTY010000003">
    <property type="protein sequence ID" value="KAK1663104.1"/>
    <property type="molecule type" value="Genomic_DNA"/>
</dbReference>
<accession>A0AAD8SSS2</accession>
<feature type="region of interest" description="Disordered" evidence="1">
    <location>
        <begin position="49"/>
        <end position="73"/>
    </location>
</feature>
<sequence length="218" mass="25306">MTVRISSAYTRVHAYAHSPEESTILTKLGLIPSPPSPFLEKSRGRENLTVVRPQPPSTPIISSKHRSGHGQELGSGCWAEREWLRLLVRWQTAEQERLVLLWAAALVRWRLLPVLVRWLKYNTDDEVDEDNFESYVQRQLKRFESRKLKTLHRGRHVCPFCPCKVKDGLLASLEMHAMGTRHSVREWQGKADHKALPRFVLGPRLPRSGRIFKRCRDM</sequence>
<protein>
    <submittedName>
        <fullName evidence="2">Uncharacterized protein</fullName>
    </submittedName>
</protein>
<reference evidence="2" key="1">
    <citation type="submission" date="2023-07" db="EMBL/GenBank/DDBJ databases">
        <title>A chromosome-level genome assembly of Lolium multiflorum.</title>
        <authorList>
            <person name="Chen Y."/>
            <person name="Copetti D."/>
            <person name="Kolliker R."/>
            <person name="Studer B."/>
        </authorList>
    </citation>
    <scope>NUCLEOTIDE SEQUENCE</scope>
    <source>
        <strain evidence="2">02402/16</strain>
        <tissue evidence="2">Leaf</tissue>
    </source>
</reference>